<evidence type="ECO:0000313" key="2">
    <source>
        <dbReference type="EMBL" id="GIX90112.1"/>
    </source>
</evidence>
<organism evidence="2 3">
    <name type="scientific">Caerostris extrusa</name>
    <name type="common">Bark spider</name>
    <name type="synonym">Caerostris bankana</name>
    <dbReference type="NCBI Taxonomy" id="172846"/>
    <lineage>
        <taxon>Eukaryota</taxon>
        <taxon>Metazoa</taxon>
        <taxon>Ecdysozoa</taxon>
        <taxon>Arthropoda</taxon>
        <taxon>Chelicerata</taxon>
        <taxon>Arachnida</taxon>
        <taxon>Araneae</taxon>
        <taxon>Araneomorphae</taxon>
        <taxon>Entelegynae</taxon>
        <taxon>Araneoidea</taxon>
        <taxon>Araneidae</taxon>
        <taxon>Caerostris</taxon>
    </lineage>
</organism>
<dbReference type="Proteomes" id="UP001054945">
    <property type="component" value="Unassembled WGS sequence"/>
</dbReference>
<protein>
    <submittedName>
        <fullName evidence="2">Uncharacterized protein</fullName>
    </submittedName>
</protein>
<feature type="compositionally biased region" description="Basic and acidic residues" evidence="1">
    <location>
        <begin position="108"/>
        <end position="117"/>
    </location>
</feature>
<keyword evidence="3" id="KW-1185">Reference proteome</keyword>
<reference evidence="2 3" key="1">
    <citation type="submission" date="2021-06" db="EMBL/GenBank/DDBJ databases">
        <title>Caerostris extrusa draft genome.</title>
        <authorList>
            <person name="Kono N."/>
            <person name="Arakawa K."/>
        </authorList>
    </citation>
    <scope>NUCLEOTIDE SEQUENCE [LARGE SCALE GENOMIC DNA]</scope>
</reference>
<sequence>MLRCPVTVSLKLKRSDVDMQLETETDRGTSPALPSDSRRHGSDDIKTFEKGRRNRSFDKKRSAKGASLEWKRLDADMQLETETDRGTSPALPSDSPEARKRRHQKRSKGGEEIDHSTKRCAKGGQETNPYKLPKMRRGERI</sequence>
<gene>
    <name evidence="2" type="ORF">CEXT_504191</name>
</gene>
<accession>A0AAV4NYU3</accession>
<evidence type="ECO:0000256" key="1">
    <source>
        <dbReference type="SAM" id="MobiDB-lite"/>
    </source>
</evidence>
<name>A0AAV4NYU3_CAEEX</name>
<dbReference type="AlphaFoldDB" id="A0AAV4NYU3"/>
<feature type="region of interest" description="Disordered" evidence="1">
    <location>
        <begin position="15"/>
        <end position="141"/>
    </location>
</feature>
<proteinExistence type="predicted"/>
<feature type="compositionally biased region" description="Basic and acidic residues" evidence="1">
    <location>
        <begin position="36"/>
        <end position="60"/>
    </location>
</feature>
<comment type="caution">
    <text evidence="2">The sequence shown here is derived from an EMBL/GenBank/DDBJ whole genome shotgun (WGS) entry which is preliminary data.</text>
</comment>
<evidence type="ECO:0000313" key="3">
    <source>
        <dbReference type="Proteomes" id="UP001054945"/>
    </source>
</evidence>
<dbReference type="EMBL" id="BPLR01021475">
    <property type="protein sequence ID" value="GIX90112.1"/>
    <property type="molecule type" value="Genomic_DNA"/>
</dbReference>